<feature type="non-terminal residue" evidence="1">
    <location>
        <position position="1"/>
    </location>
</feature>
<protein>
    <submittedName>
        <fullName evidence="1">Uncharacterized protein</fullName>
    </submittedName>
</protein>
<proteinExistence type="predicted"/>
<organism evidence="1">
    <name type="scientific">marine sediment metagenome</name>
    <dbReference type="NCBI Taxonomy" id="412755"/>
    <lineage>
        <taxon>unclassified sequences</taxon>
        <taxon>metagenomes</taxon>
        <taxon>ecological metagenomes</taxon>
    </lineage>
</organism>
<comment type="caution">
    <text evidence="1">The sequence shown here is derived from an EMBL/GenBank/DDBJ whole genome shotgun (WGS) entry which is preliminary data.</text>
</comment>
<accession>X1G5S2</accession>
<reference evidence="1" key="1">
    <citation type="journal article" date="2014" name="Front. Microbiol.">
        <title>High frequency of phylogenetically diverse reductive dehalogenase-homologous genes in deep subseafloor sedimentary metagenomes.</title>
        <authorList>
            <person name="Kawai M."/>
            <person name="Futagami T."/>
            <person name="Toyoda A."/>
            <person name="Takaki Y."/>
            <person name="Nishi S."/>
            <person name="Hori S."/>
            <person name="Arai W."/>
            <person name="Tsubouchi T."/>
            <person name="Morono Y."/>
            <person name="Uchiyama I."/>
            <person name="Ito T."/>
            <person name="Fujiyama A."/>
            <person name="Inagaki F."/>
            <person name="Takami H."/>
        </authorList>
    </citation>
    <scope>NUCLEOTIDE SEQUENCE</scope>
    <source>
        <strain evidence="1">Expedition CK06-06</strain>
    </source>
</reference>
<name>X1G5S2_9ZZZZ</name>
<evidence type="ECO:0000313" key="1">
    <source>
        <dbReference type="EMBL" id="GAH40180.1"/>
    </source>
</evidence>
<sequence length="30" mass="3480">IIIPEIILKFFGFNEAILFNPLLKSKLYAN</sequence>
<dbReference type="EMBL" id="BARU01015094">
    <property type="protein sequence ID" value="GAH40180.1"/>
    <property type="molecule type" value="Genomic_DNA"/>
</dbReference>
<dbReference type="AlphaFoldDB" id="X1G5S2"/>
<gene>
    <name evidence="1" type="ORF">S03H2_26201</name>
</gene>